<reference evidence="13" key="1">
    <citation type="journal article" date="2015" name="PLoS ONE">
        <title>An Insight into the Sialome of the Lone Star Tick, Amblyomma americanum, with a Glimpse on Its Time Dependent Gene Expression.</title>
        <authorList>
            <person name="Karim S."/>
            <person name="Ribeiro J.M."/>
        </authorList>
    </citation>
    <scope>NUCLEOTIDE SEQUENCE</scope>
    <source>
        <tissue evidence="13">Salivary gland</tissue>
    </source>
</reference>
<feature type="domain" description="C2H2-type" evidence="12">
    <location>
        <begin position="435"/>
        <end position="463"/>
    </location>
</feature>
<feature type="compositionally biased region" description="Polar residues" evidence="11">
    <location>
        <begin position="110"/>
        <end position="123"/>
    </location>
</feature>
<evidence type="ECO:0000256" key="6">
    <source>
        <dbReference type="ARBA" id="ARBA00023015"/>
    </source>
</evidence>
<feature type="compositionally biased region" description="Basic residues" evidence="11">
    <location>
        <begin position="31"/>
        <end position="41"/>
    </location>
</feature>
<evidence type="ECO:0000256" key="11">
    <source>
        <dbReference type="SAM" id="MobiDB-lite"/>
    </source>
</evidence>
<dbReference type="PROSITE" id="PS00028">
    <property type="entry name" value="ZINC_FINGER_C2H2_1"/>
    <property type="match status" value="6"/>
</dbReference>
<dbReference type="GO" id="GO:0005634">
    <property type="term" value="C:nucleus"/>
    <property type="evidence" value="ECO:0007669"/>
    <property type="project" value="UniProtKB-SubCell"/>
</dbReference>
<feature type="region of interest" description="Disordered" evidence="11">
    <location>
        <begin position="1"/>
        <end position="136"/>
    </location>
</feature>
<sequence length="465" mass="49649">ENKNGGLVTSVDGAADAKPVGTPRAESPPLSKRKRGRPRRRSPSDSNKSDSEDAPPATRIKGPDSPEIIEDGSMSSDRVTNLPAASPSSRTSNVAASSSTAVPSGARHGSSVQASISQHTQDSIGDDVGEGDDADFDVEPLNVMEQSMTTENVPVFPDVASSSQALGDESQQSHHTGSTSDNSALVPVHPSLPSDISITSQVDIKPSPSSLIPYDDQTIPPVVAASPAAALSGDGASTAMAVMDASGVPAIAGPSSYQQSTPSHVAGLGSVNEHGGPPGGNSRGQGHDLGSKLRHDCSSCGKSFLSRSKLLGHFRTHSGERPYHCDYCASDFAQKGTLVAHLRTHTGDRPYQCTFCNSSFTQQTNLITHIRTHTGDRPYKCDYCEKRFAHRSVLVDHIRTHTQEKPYVCSMCPMAFAQHASRARHMRAHIGERLFQCDLCPMRYKEKHHLKGHKEREHKSATTPP</sequence>
<organism evidence="13">
    <name type="scientific">Amblyomma americanum</name>
    <name type="common">Lone star tick</name>
    <dbReference type="NCBI Taxonomy" id="6943"/>
    <lineage>
        <taxon>Eukaryota</taxon>
        <taxon>Metazoa</taxon>
        <taxon>Ecdysozoa</taxon>
        <taxon>Arthropoda</taxon>
        <taxon>Chelicerata</taxon>
        <taxon>Arachnida</taxon>
        <taxon>Acari</taxon>
        <taxon>Parasitiformes</taxon>
        <taxon>Ixodida</taxon>
        <taxon>Ixodoidea</taxon>
        <taxon>Ixodidae</taxon>
        <taxon>Amblyomminae</taxon>
        <taxon>Amblyomma</taxon>
    </lineage>
</organism>
<feature type="non-terminal residue" evidence="13">
    <location>
        <position position="1"/>
    </location>
</feature>
<feature type="region of interest" description="Disordered" evidence="11">
    <location>
        <begin position="164"/>
        <end position="195"/>
    </location>
</feature>
<keyword evidence="5" id="KW-0862">Zinc</keyword>
<dbReference type="FunFam" id="3.30.160.60:FF:000450">
    <property type="entry name" value="PR domain zinc finger protein 14"/>
    <property type="match status" value="1"/>
</dbReference>
<keyword evidence="6" id="KW-0805">Transcription regulation</keyword>
<feature type="domain" description="C2H2-type" evidence="12">
    <location>
        <begin position="323"/>
        <end position="350"/>
    </location>
</feature>
<dbReference type="SUPFAM" id="SSF57667">
    <property type="entry name" value="beta-beta-alpha zinc fingers"/>
    <property type="match status" value="3"/>
</dbReference>
<evidence type="ECO:0000256" key="10">
    <source>
        <dbReference type="PROSITE-ProRule" id="PRU00042"/>
    </source>
</evidence>
<evidence type="ECO:0000256" key="7">
    <source>
        <dbReference type="ARBA" id="ARBA00023125"/>
    </source>
</evidence>
<evidence type="ECO:0000256" key="8">
    <source>
        <dbReference type="ARBA" id="ARBA00023163"/>
    </source>
</evidence>
<feature type="domain" description="C2H2-type" evidence="12">
    <location>
        <begin position="351"/>
        <end position="378"/>
    </location>
</feature>
<evidence type="ECO:0000256" key="3">
    <source>
        <dbReference type="ARBA" id="ARBA00022737"/>
    </source>
</evidence>
<feature type="domain" description="C2H2-type" evidence="12">
    <location>
        <begin position="407"/>
        <end position="434"/>
    </location>
</feature>
<feature type="compositionally biased region" description="Acidic residues" evidence="11">
    <location>
        <begin position="124"/>
        <end position="136"/>
    </location>
</feature>
<keyword evidence="8" id="KW-0804">Transcription</keyword>
<evidence type="ECO:0000256" key="5">
    <source>
        <dbReference type="ARBA" id="ARBA00022833"/>
    </source>
</evidence>
<feature type="region of interest" description="Disordered" evidence="11">
    <location>
        <begin position="253"/>
        <end position="290"/>
    </location>
</feature>
<evidence type="ECO:0000256" key="2">
    <source>
        <dbReference type="ARBA" id="ARBA00022723"/>
    </source>
</evidence>
<dbReference type="InterPro" id="IPR036236">
    <property type="entry name" value="Znf_C2H2_sf"/>
</dbReference>
<feature type="compositionally biased region" description="Polar residues" evidence="11">
    <location>
        <begin position="164"/>
        <end position="183"/>
    </location>
</feature>
<feature type="domain" description="C2H2-type" evidence="12">
    <location>
        <begin position="379"/>
        <end position="406"/>
    </location>
</feature>
<dbReference type="GO" id="GO:0008270">
    <property type="term" value="F:zinc ion binding"/>
    <property type="evidence" value="ECO:0007669"/>
    <property type="project" value="UniProtKB-KW"/>
</dbReference>
<dbReference type="GO" id="GO:0000981">
    <property type="term" value="F:DNA-binding transcription factor activity, RNA polymerase II-specific"/>
    <property type="evidence" value="ECO:0007669"/>
    <property type="project" value="TreeGrafter"/>
</dbReference>
<evidence type="ECO:0000256" key="9">
    <source>
        <dbReference type="ARBA" id="ARBA00023242"/>
    </source>
</evidence>
<dbReference type="Pfam" id="PF00096">
    <property type="entry name" value="zf-C2H2"/>
    <property type="match status" value="3"/>
</dbReference>
<dbReference type="PANTHER" id="PTHR23235:SF142">
    <property type="entry name" value="ZINC FINGER PROTEIN 384"/>
    <property type="match status" value="1"/>
</dbReference>
<feature type="domain" description="C2H2-type" evidence="12">
    <location>
        <begin position="295"/>
        <end position="322"/>
    </location>
</feature>
<evidence type="ECO:0000256" key="4">
    <source>
        <dbReference type="ARBA" id="ARBA00022771"/>
    </source>
</evidence>
<keyword evidence="2" id="KW-0479">Metal-binding</keyword>
<proteinExistence type="evidence at transcript level"/>
<dbReference type="PROSITE" id="PS50157">
    <property type="entry name" value="ZINC_FINGER_C2H2_2"/>
    <property type="match status" value="6"/>
</dbReference>
<evidence type="ECO:0000256" key="1">
    <source>
        <dbReference type="ARBA" id="ARBA00004123"/>
    </source>
</evidence>
<keyword evidence="9" id="KW-0539">Nucleus</keyword>
<dbReference type="AlphaFoldDB" id="A0A0C9R350"/>
<keyword evidence="3" id="KW-0677">Repeat</keyword>
<feature type="compositionally biased region" description="Low complexity" evidence="11">
    <location>
        <begin position="86"/>
        <end position="104"/>
    </location>
</feature>
<accession>A0A0C9R350</accession>
<name>A0A0C9R350_AMBAM</name>
<dbReference type="FunFam" id="3.30.160.60:FF:001049">
    <property type="entry name" value="zinc finger protein 319"/>
    <property type="match status" value="1"/>
</dbReference>
<dbReference type="EMBL" id="GBZX01001305">
    <property type="protein sequence ID" value="JAG91435.1"/>
    <property type="molecule type" value="mRNA"/>
</dbReference>
<dbReference type="SMART" id="SM00355">
    <property type="entry name" value="ZnF_C2H2"/>
    <property type="match status" value="6"/>
</dbReference>
<keyword evidence="7" id="KW-0238">DNA-binding</keyword>
<dbReference type="GO" id="GO:0000978">
    <property type="term" value="F:RNA polymerase II cis-regulatory region sequence-specific DNA binding"/>
    <property type="evidence" value="ECO:0007669"/>
    <property type="project" value="TreeGrafter"/>
</dbReference>
<dbReference type="Gene3D" id="3.30.160.60">
    <property type="entry name" value="Classic Zinc Finger"/>
    <property type="match status" value="5"/>
</dbReference>
<evidence type="ECO:0000313" key="13">
    <source>
        <dbReference type="EMBL" id="JAG91435.1"/>
    </source>
</evidence>
<evidence type="ECO:0000259" key="12">
    <source>
        <dbReference type="PROSITE" id="PS50157"/>
    </source>
</evidence>
<keyword evidence="4 10" id="KW-0863">Zinc-finger</keyword>
<dbReference type="InterPro" id="IPR013087">
    <property type="entry name" value="Znf_C2H2_type"/>
</dbReference>
<protein>
    <recommendedName>
        <fullName evidence="12">C2H2-type domain-containing protein</fullName>
    </recommendedName>
</protein>
<dbReference type="FunFam" id="3.30.160.60:FF:002343">
    <property type="entry name" value="Zinc finger protein 33A"/>
    <property type="match status" value="2"/>
</dbReference>
<dbReference type="PANTHER" id="PTHR23235">
    <property type="entry name" value="KRUEPPEL-LIKE TRANSCRIPTION FACTOR"/>
    <property type="match status" value="1"/>
</dbReference>
<comment type="subcellular location">
    <subcellularLocation>
        <location evidence="1">Nucleus</location>
    </subcellularLocation>
</comment>